<evidence type="ECO:0000256" key="3">
    <source>
        <dbReference type="ARBA" id="ARBA00022692"/>
    </source>
</evidence>
<proteinExistence type="inferred from homology"/>
<dbReference type="EMBL" id="CP059343">
    <property type="protein sequence ID" value="QMS56364.1"/>
    <property type="molecule type" value="Genomic_DNA"/>
</dbReference>
<dbReference type="PROSITE" id="PS50928">
    <property type="entry name" value="ABC_TM1"/>
    <property type="match status" value="1"/>
</dbReference>
<keyword evidence="5 6" id="KW-0472">Membrane</keyword>
<dbReference type="Proteomes" id="UP000216825">
    <property type="component" value="Chromosome"/>
</dbReference>
<accession>A0A7D7L2M6</accession>
<dbReference type="AlphaFoldDB" id="A0A7D7L2M6"/>
<sequence>MGEFMAQHREQIATACWQHLALVLPCLGAATLLAVALAVLVHRHPAAHATSETLAGMALTVPAFAVLAVLLVLTGGGAVPGMLAVTFFAVLPVLRCTLRGLRGIPVVLSDSARGIGMGRLRMLTTVELPLAWPAVLAGIRVSARLSGGVAALAAYTVGSGLGGLVFAGLAKRGDDAAGLALSGLVGVVVLTAVLDLALVLLGRLTTARGLRG</sequence>
<dbReference type="GO" id="GO:0031460">
    <property type="term" value="P:glycine betaine transport"/>
    <property type="evidence" value="ECO:0007669"/>
    <property type="project" value="TreeGrafter"/>
</dbReference>
<keyword evidence="3 6" id="KW-0812">Transmembrane</keyword>
<dbReference type="GO" id="GO:0055085">
    <property type="term" value="P:transmembrane transport"/>
    <property type="evidence" value="ECO:0007669"/>
    <property type="project" value="InterPro"/>
</dbReference>
<comment type="subcellular location">
    <subcellularLocation>
        <location evidence="6">Cell membrane</location>
        <topology evidence="6">Multi-pass membrane protein</topology>
    </subcellularLocation>
    <subcellularLocation>
        <location evidence="1">Membrane</location>
        <topology evidence="1">Multi-pass membrane protein</topology>
    </subcellularLocation>
</comment>
<reference evidence="8 9" key="2">
    <citation type="submission" date="2020-07" db="EMBL/GenBank/DDBJ databases">
        <title>Genome of starter culture bacteria Kocuria salsicia reveals its technological properties and safety for usage in meat industry.</title>
        <authorList>
            <person name="Michael M."/>
            <person name="Konstantin K."/>
            <person name="Evgenii K."/>
            <person name="Galina S."/>
            <person name="Oksana K."/>
            <person name="Andrei L."/>
        </authorList>
    </citation>
    <scope>NUCLEOTIDE SEQUENCE [LARGE SCALE GENOMIC DNA]</scope>
    <source>
        <strain evidence="8 9">80</strain>
    </source>
</reference>
<evidence type="ECO:0000256" key="4">
    <source>
        <dbReference type="ARBA" id="ARBA00022989"/>
    </source>
</evidence>
<evidence type="ECO:0000256" key="6">
    <source>
        <dbReference type="RuleBase" id="RU363032"/>
    </source>
</evidence>
<feature type="domain" description="ABC transmembrane type-1" evidence="7">
    <location>
        <begin position="16"/>
        <end position="200"/>
    </location>
</feature>
<organism evidence="8 9">
    <name type="scientific">Kocuria varians</name>
    <name type="common">Micrococcus varians</name>
    <dbReference type="NCBI Taxonomy" id="1272"/>
    <lineage>
        <taxon>Bacteria</taxon>
        <taxon>Bacillati</taxon>
        <taxon>Actinomycetota</taxon>
        <taxon>Actinomycetes</taxon>
        <taxon>Micrococcales</taxon>
        <taxon>Micrococcaceae</taxon>
        <taxon>Kocuria</taxon>
    </lineage>
</organism>
<dbReference type="CDD" id="cd06261">
    <property type="entry name" value="TM_PBP2"/>
    <property type="match status" value="1"/>
</dbReference>
<feature type="transmembrane region" description="Helical" evidence="6">
    <location>
        <begin position="149"/>
        <end position="170"/>
    </location>
</feature>
<evidence type="ECO:0000256" key="5">
    <source>
        <dbReference type="ARBA" id="ARBA00023136"/>
    </source>
</evidence>
<keyword evidence="4 6" id="KW-1133">Transmembrane helix</keyword>
<keyword evidence="2 6" id="KW-0813">Transport</keyword>
<dbReference type="RefSeq" id="WP_055083621.1">
    <property type="nucleotide sequence ID" value="NZ_CP059343.1"/>
</dbReference>
<dbReference type="KEGG" id="kvr:CIB50_0001068"/>
<gene>
    <name evidence="8" type="primary">opuBB_1</name>
    <name evidence="8" type="ORF">CIB50_0001068</name>
</gene>
<dbReference type="SUPFAM" id="SSF161098">
    <property type="entry name" value="MetI-like"/>
    <property type="match status" value="1"/>
</dbReference>
<name>A0A7D7L2M6_KOCVA</name>
<evidence type="ECO:0000259" key="7">
    <source>
        <dbReference type="PROSITE" id="PS50928"/>
    </source>
</evidence>
<evidence type="ECO:0000256" key="1">
    <source>
        <dbReference type="ARBA" id="ARBA00004141"/>
    </source>
</evidence>
<protein>
    <submittedName>
        <fullName evidence="8">Choline transport system permease protein OpuBB</fullName>
    </submittedName>
</protein>
<dbReference type="Pfam" id="PF00528">
    <property type="entry name" value="BPD_transp_1"/>
    <property type="match status" value="1"/>
</dbReference>
<feature type="transmembrane region" description="Helical" evidence="6">
    <location>
        <begin position="53"/>
        <end position="73"/>
    </location>
</feature>
<dbReference type="PANTHER" id="PTHR30177:SF4">
    <property type="entry name" value="OSMOPROTECTANT IMPORT PERMEASE PROTEIN OSMW"/>
    <property type="match status" value="1"/>
</dbReference>
<dbReference type="PANTHER" id="PTHR30177">
    <property type="entry name" value="GLYCINE BETAINE/L-PROLINE TRANSPORT SYSTEM PERMEASE PROTEIN PROW"/>
    <property type="match status" value="1"/>
</dbReference>
<evidence type="ECO:0000256" key="2">
    <source>
        <dbReference type="ARBA" id="ARBA00022448"/>
    </source>
</evidence>
<dbReference type="Gene3D" id="1.10.3720.10">
    <property type="entry name" value="MetI-like"/>
    <property type="match status" value="1"/>
</dbReference>
<comment type="similarity">
    <text evidence="6">Belongs to the binding-protein-dependent transport system permease family.</text>
</comment>
<dbReference type="InterPro" id="IPR000515">
    <property type="entry name" value="MetI-like"/>
</dbReference>
<dbReference type="InterPro" id="IPR051204">
    <property type="entry name" value="ABC_transp_perm/SBD"/>
</dbReference>
<keyword evidence="9" id="KW-1185">Reference proteome</keyword>
<feature type="transmembrane region" description="Helical" evidence="6">
    <location>
        <begin position="176"/>
        <end position="201"/>
    </location>
</feature>
<feature type="transmembrane region" description="Helical" evidence="6">
    <location>
        <begin position="20"/>
        <end position="41"/>
    </location>
</feature>
<evidence type="ECO:0000313" key="9">
    <source>
        <dbReference type="Proteomes" id="UP000216825"/>
    </source>
</evidence>
<evidence type="ECO:0000313" key="8">
    <source>
        <dbReference type="EMBL" id="QMS56364.1"/>
    </source>
</evidence>
<reference evidence="9" key="1">
    <citation type="submission" date="2017-08" db="EMBL/GenBank/DDBJ databases">
        <title>Draft Genome Sequence of Kocuria varians 80.</title>
        <authorList>
            <person name="Minaev M."/>
            <person name="Kurbakov K.A."/>
            <person name="Solodovnikova G.I."/>
            <person name="Kuznetsova O.A."/>
            <person name="Lisitsyn A.B."/>
        </authorList>
    </citation>
    <scope>NUCLEOTIDE SEQUENCE [LARGE SCALE GENOMIC DNA]</scope>
    <source>
        <strain evidence="9">80</strain>
    </source>
</reference>
<dbReference type="GO" id="GO:0005886">
    <property type="term" value="C:plasma membrane"/>
    <property type="evidence" value="ECO:0007669"/>
    <property type="project" value="UniProtKB-SubCell"/>
</dbReference>
<dbReference type="InterPro" id="IPR035906">
    <property type="entry name" value="MetI-like_sf"/>
</dbReference>